<dbReference type="Proteomes" id="UP001597261">
    <property type="component" value="Unassembled WGS sequence"/>
</dbReference>
<proteinExistence type="predicted"/>
<sequence>MGTPARRTRPPTHTRASSPPAPGGPPCTRAHLPDYQRRFGEALAAVHTARAALQRCAEDRTETCRRNVLAVAPFTTAEDNRLALVFLAAGHMAWDALQGVLFRTAGSRHARDGARTQRCFRDAATYRTHAGASMAEPLYRRVGCDRFGLPSDGIPLIA</sequence>
<dbReference type="EMBL" id="JBHUDX010000083">
    <property type="protein sequence ID" value="MFD1661782.1"/>
    <property type="molecule type" value="Genomic_DNA"/>
</dbReference>
<dbReference type="Pfam" id="PF08028">
    <property type="entry name" value="Acyl-CoA_dh_2"/>
    <property type="match status" value="1"/>
</dbReference>
<evidence type="ECO:0000313" key="4">
    <source>
        <dbReference type="EMBL" id="MFD1661782.1"/>
    </source>
</evidence>
<organism evidence="4 5">
    <name type="scientific">Streptomyces caeni</name>
    <dbReference type="NCBI Taxonomy" id="2307231"/>
    <lineage>
        <taxon>Bacteria</taxon>
        <taxon>Bacillati</taxon>
        <taxon>Actinomycetota</taxon>
        <taxon>Actinomycetes</taxon>
        <taxon>Kitasatosporales</taxon>
        <taxon>Streptomycetaceae</taxon>
        <taxon>Streptomyces</taxon>
    </lineage>
</organism>
<feature type="compositionally biased region" description="Basic residues" evidence="2">
    <location>
        <begin position="1"/>
        <end position="12"/>
    </location>
</feature>
<comment type="caution">
    <text evidence="4">The sequence shown here is derived from an EMBL/GenBank/DDBJ whole genome shotgun (WGS) entry which is preliminary data.</text>
</comment>
<dbReference type="Gene3D" id="1.20.140.10">
    <property type="entry name" value="Butyryl-CoA Dehydrogenase, subunit A, domain 3"/>
    <property type="match status" value="1"/>
</dbReference>
<protein>
    <recommendedName>
        <fullName evidence="3">Acyl-CoA dehydrogenase C-terminal domain-containing protein</fullName>
    </recommendedName>
</protein>
<evidence type="ECO:0000256" key="2">
    <source>
        <dbReference type="SAM" id="MobiDB-lite"/>
    </source>
</evidence>
<accession>A0ABW4IYK1</accession>
<dbReference type="RefSeq" id="WP_381088230.1">
    <property type="nucleotide sequence ID" value="NZ_JBHUDX010000083.1"/>
</dbReference>
<dbReference type="InterPro" id="IPR013107">
    <property type="entry name" value="Acyl-CoA_DH_C"/>
</dbReference>
<reference evidence="5" key="1">
    <citation type="journal article" date="2019" name="Int. J. Syst. Evol. Microbiol.">
        <title>The Global Catalogue of Microorganisms (GCM) 10K type strain sequencing project: providing services to taxonomists for standard genome sequencing and annotation.</title>
        <authorList>
            <consortium name="The Broad Institute Genomics Platform"/>
            <consortium name="The Broad Institute Genome Sequencing Center for Infectious Disease"/>
            <person name="Wu L."/>
            <person name="Ma J."/>
        </authorList>
    </citation>
    <scope>NUCLEOTIDE SEQUENCE [LARGE SCALE GENOMIC DNA]</scope>
    <source>
        <strain evidence="5">CGMCC 1.12470</strain>
    </source>
</reference>
<name>A0ABW4IYK1_9ACTN</name>
<evidence type="ECO:0000313" key="5">
    <source>
        <dbReference type="Proteomes" id="UP001597261"/>
    </source>
</evidence>
<keyword evidence="1" id="KW-0560">Oxidoreductase</keyword>
<evidence type="ECO:0000256" key="1">
    <source>
        <dbReference type="ARBA" id="ARBA00023002"/>
    </source>
</evidence>
<feature type="region of interest" description="Disordered" evidence="2">
    <location>
        <begin position="1"/>
        <end position="30"/>
    </location>
</feature>
<evidence type="ECO:0000259" key="3">
    <source>
        <dbReference type="Pfam" id="PF08028"/>
    </source>
</evidence>
<keyword evidence="5" id="KW-1185">Reference proteome</keyword>
<feature type="domain" description="Acyl-CoA dehydrogenase C-terminal" evidence="3">
    <location>
        <begin position="34"/>
        <end position="133"/>
    </location>
</feature>
<gene>
    <name evidence="4" type="ORF">ACFSL4_27205</name>
</gene>